<dbReference type="PANTHER" id="PTHR31600:SF2">
    <property type="entry name" value="GAMETE ENRICHED GENE 10 PROTEIN-RELATED"/>
    <property type="match status" value="1"/>
</dbReference>
<dbReference type="PANTHER" id="PTHR31600">
    <property type="entry name" value="TINY MACROCYSTS PROTEIN B-RELATED"/>
    <property type="match status" value="1"/>
</dbReference>
<dbReference type="InterPro" id="IPR052994">
    <property type="entry name" value="Tiny_macrocysts_regulators"/>
</dbReference>
<dbReference type="CDD" id="cd00130">
    <property type="entry name" value="PAS"/>
    <property type="match status" value="1"/>
</dbReference>
<dbReference type="STRING" id="1157962.A0A250WR91"/>
<keyword evidence="5" id="KW-1185">Reference proteome</keyword>
<protein>
    <recommendedName>
        <fullName evidence="3">PAS domain-containing protein</fullName>
    </recommendedName>
</protein>
<feature type="region of interest" description="Disordered" evidence="1">
    <location>
        <begin position="784"/>
        <end position="806"/>
    </location>
</feature>
<keyword evidence="2" id="KW-0472">Membrane</keyword>
<feature type="transmembrane region" description="Helical" evidence="2">
    <location>
        <begin position="1306"/>
        <end position="1326"/>
    </location>
</feature>
<organism evidence="4 5">
    <name type="scientific">Chlamydomonas eustigma</name>
    <dbReference type="NCBI Taxonomy" id="1157962"/>
    <lineage>
        <taxon>Eukaryota</taxon>
        <taxon>Viridiplantae</taxon>
        <taxon>Chlorophyta</taxon>
        <taxon>core chlorophytes</taxon>
        <taxon>Chlorophyceae</taxon>
        <taxon>CS clade</taxon>
        <taxon>Chlamydomonadales</taxon>
        <taxon>Chlamydomonadaceae</taxon>
        <taxon>Chlamydomonas</taxon>
    </lineage>
</organism>
<evidence type="ECO:0000256" key="2">
    <source>
        <dbReference type="SAM" id="Phobius"/>
    </source>
</evidence>
<evidence type="ECO:0000256" key="1">
    <source>
        <dbReference type="SAM" id="MobiDB-lite"/>
    </source>
</evidence>
<feature type="region of interest" description="Disordered" evidence="1">
    <location>
        <begin position="982"/>
        <end position="1065"/>
    </location>
</feature>
<feature type="transmembrane region" description="Helical" evidence="2">
    <location>
        <begin position="1464"/>
        <end position="1482"/>
    </location>
</feature>
<evidence type="ECO:0000313" key="4">
    <source>
        <dbReference type="EMBL" id="GAX73365.1"/>
    </source>
</evidence>
<feature type="compositionally biased region" description="Acidic residues" evidence="1">
    <location>
        <begin position="985"/>
        <end position="995"/>
    </location>
</feature>
<gene>
    <name evidence="4" type="ORF">CEUSTIGMA_g818.t1</name>
</gene>
<feature type="transmembrane region" description="Helical" evidence="2">
    <location>
        <begin position="1644"/>
        <end position="1666"/>
    </location>
</feature>
<keyword evidence="2" id="KW-0812">Transmembrane</keyword>
<feature type="region of interest" description="Disordered" evidence="1">
    <location>
        <begin position="874"/>
        <end position="895"/>
    </location>
</feature>
<evidence type="ECO:0000259" key="3">
    <source>
        <dbReference type="PROSITE" id="PS50112"/>
    </source>
</evidence>
<accession>A0A250WR91</accession>
<feature type="transmembrane region" description="Helical" evidence="2">
    <location>
        <begin position="1338"/>
        <end position="1354"/>
    </location>
</feature>
<feature type="domain" description="PAS" evidence="3">
    <location>
        <begin position="296"/>
        <end position="357"/>
    </location>
</feature>
<reference evidence="4 5" key="1">
    <citation type="submission" date="2017-08" db="EMBL/GenBank/DDBJ databases">
        <title>Acidophilic green algal genome provides insights into adaptation to an acidic environment.</title>
        <authorList>
            <person name="Hirooka S."/>
            <person name="Hirose Y."/>
            <person name="Kanesaki Y."/>
            <person name="Higuchi S."/>
            <person name="Fujiwara T."/>
            <person name="Onuma R."/>
            <person name="Era A."/>
            <person name="Ohbayashi R."/>
            <person name="Uzuka A."/>
            <person name="Nozaki H."/>
            <person name="Yoshikawa H."/>
            <person name="Miyagishima S.Y."/>
        </authorList>
    </citation>
    <scope>NUCLEOTIDE SEQUENCE [LARGE SCALE GENOMIC DNA]</scope>
    <source>
        <strain evidence="4 5">NIES-2499</strain>
    </source>
</reference>
<comment type="caution">
    <text evidence="4">The sequence shown here is derived from an EMBL/GenBank/DDBJ whole genome shotgun (WGS) entry which is preliminary data.</text>
</comment>
<sequence>MDSVFMGVFGVLPTPPDTARAWVMGSGVVLSVDATFSDWFGYRPEDLPGAYFSTLVSDATRMEEAFLVTRNADSRFVNRQSTDAMRYRRSVDKQYLDHGAQQGLNHTGSGPNSALVPLLPQNNTSRVTSVKDFFIRHKFAGPVKCNVDIVNGGGAHAHHFFILSITREVHHPLMVTDGKGKLLHVSKVIADDIGFTVVDLLGELADKAWDIILPEPFNCLHHSNIMGDLSPLPPPYSCRSGLSVCLLNATEEGPKPVPYRLQIKTRKQDKSEESANIVALEKVTMEQAMDERRIKVITDQNGLITKVGNTSESLFGFDPRIMVGRPLSDFVNVFQPNEVEVSKEEAIRHFQSILTELAIRSLDAPGESFRVGVNTPISDDIIGGALLSAVSWHMHAKSTHPAVMQVRVHFGGKKPLRAATASDQQPKALGSKLPVTQNRLLGNMGGMQRPHTCATPPEILIEYSNPEDAGMTILLEHVRGLQTPMDMRSSARSPGRLTHRAPHSPDEEMKLYHNELVVVDADSSLISDEAYLKAAGSKGVGGGLLHLMTGGQDSLLLEVDLWKADLMTGLLYIDQSGRITRTSYKDLPLYQAGYMLGVQDSGLEGLRFGDVMPEAGRAIENLFLKNFGQGIQHTSRKGGLKQERKGHDKHFSKKPGAINLVHLTHYADGQPLALTVQAVGLRQQRHEVCLILRLYRPITGINDFKTVLKENPPGYHLGVTTSAFNLSEAPGAINSVHVRRSSALSSAQGLPLTHVKLERGSNIRYDLNDIMEDSQKRNDMILDGTEVDNSEDRNGPGTDKISGRSARFSAATAQAELRQNSGLVPKASALPPVVDGMKTPSLLTSNRRPVEEACAAPTLEDLEEELHNDNDTMEHEIRHDSSSSSDIGSDCPKQDEGAMLASSWVMSGGQHSIVSPYSSAPKVDVAVDVEQENVTGYSSIMPMNSTGMMRQSSLIRSNRVSPLNATPSHSKHAVRKVVPSRVLSAEEEREVDDTADGGAHTADGCNTMIHQKPNLLGSQKKGGAVDSRHALPAEANQGSLDDTTPPEVPLDPIADTSADAHEADVQRGHRYKRVAKILGSDAALRGVFLFKYKAYVAIAFVAVVSVAAFIAMLLLLGDQKAGITTLSNIGRISNSFGEIYLQTLALAILFGGQGAQGLPGLQTVADIPAMLTQLDNSCNALQVNLPTTYGNVLLTVDSSNLHDIWNTPYLSIYKYSDNLKGGVISGNSQLSFWDAAKLFLSSGQNIYQNAYQHNDTKASGFTWRDWSYVDYISQNAETLFGAIYSSLGMVVQDVVASADRVNTAQLILLVLVGVICSLCATFFMFYINTQVTNMRFSLYSPFVVIPMGVVRNMVKIDMDMLMQDSNNRLKEADEEGPVRYNLMRNMTAQLDSNVSALERIKSLVRSAVFWRKQGVATSSFTSSSNRRTLVVSSRTATYMSLPFFAWGILMITTFAVGHYNLGQIAPPIAIFNLVNAVSTSYYRSLTMEMNLSSTDDLISKAAQRLSLSLMGNSLPTEYSALLYGSSGVSNISNILFSLASQGAASPGSVGYDILYTTTDCLRQNQSSCLTSNSSLFQDAMHGLDRALQAYMDAVNNTMSMKGLNPTLSDPSMYLMWNLHPDIVGGLQDLNSVYYDYVTSMYTSVLTIHIIGLALSLALMMYFYFFMLRPFLRELTRCRRRIAYLLSTLPNDVDILGLVKKAVARTIDGGYNPDAQGGTANNSGMIGRSISGVNSMRAMSSSFKDS</sequence>
<name>A0A250WR91_9CHLO</name>
<dbReference type="OrthoDB" id="545912at2759"/>
<feature type="transmembrane region" description="Helical" evidence="2">
    <location>
        <begin position="1436"/>
        <end position="1458"/>
    </location>
</feature>
<dbReference type="EMBL" id="BEGY01000003">
    <property type="protein sequence ID" value="GAX73365.1"/>
    <property type="molecule type" value="Genomic_DNA"/>
</dbReference>
<evidence type="ECO:0000313" key="5">
    <source>
        <dbReference type="Proteomes" id="UP000232323"/>
    </source>
</evidence>
<proteinExistence type="predicted"/>
<keyword evidence="2" id="KW-1133">Transmembrane helix</keyword>
<feature type="transmembrane region" description="Helical" evidence="2">
    <location>
        <begin position="1094"/>
        <end position="1116"/>
    </location>
</feature>
<dbReference type="InterPro" id="IPR000014">
    <property type="entry name" value="PAS"/>
</dbReference>
<dbReference type="Proteomes" id="UP000232323">
    <property type="component" value="Unassembled WGS sequence"/>
</dbReference>
<dbReference type="PROSITE" id="PS50112">
    <property type="entry name" value="PAS"/>
    <property type="match status" value="1"/>
</dbReference>